<organism evidence="1 2">
    <name type="scientific">Auriscalpium vulgare</name>
    <dbReference type="NCBI Taxonomy" id="40419"/>
    <lineage>
        <taxon>Eukaryota</taxon>
        <taxon>Fungi</taxon>
        <taxon>Dikarya</taxon>
        <taxon>Basidiomycota</taxon>
        <taxon>Agaricomycotina</taxon>
        <taxon>Agaricomycetes</taxon>
        <taxon>Russulales</taxon>
        <taxon>Auriscalpiaceae</taxon>
        <taxon>Auriscalpium</taxon>
    </lineage>
</organism>
<evidence type="ECO:0000313" key="2">
    <source>
        <dbReference type="Proteomes" id="UP000814033"/>
    </source>
</evidence>
<reference evidence="1" key="2">
    <citation type="journal article" date="2022" name="New Phytol.">
        <title>Evolutionary transition to the ectomycorrhizal habit in the genomes of a hyperdiverse lineage of mushroom-forming fungi.</title>
        <authorList>
            <person name="Looney B."/>
            <person name="Miyauchi S."/>
            <person name="Morin E."/>
            <person name="Drula E."/>
            <person name="Courty P.E."/>
            <person name="Kohler A."/>
            <person name="Kuo A."/>
            <person name="LaButti K."/>
            <person name="Pangilinan J."/>
            <person name="Lipzen A."/>
            <person name="Riley R."/>
            <person name="Andreopoulos W."/>
            <person name="He G."/>
            <person name="Johnson J."/>
            <person name="Nolan M."/>
            <person name="Tritt A."/>
            <person name="Barry K.W."/>
            <person name="Grigoriev I.V."/>
            <person name="Nagy L.G."/>
            <person name="Hibbett D."/>
            <person name="Henrissat B."/>
            <person name="Matheny P.B."/>
            <person name="Labbe J."/>
            <person name="Martin F.M."/>
        </authorList>
    </citation>
    <scope>NUCLEOTIDE SEQUENCE</scope>
    <source>
        <strain evidence="1">FP105234-sp</strain>
    </source>
</reference>
<protein>
    <submittedName>
        <fullName evidence="1">Uncharacterized protein</fullName>
    </submittedName>
</protein>
<evidence type="ECO:0000313" key="1">
    <source>
        <dbReference type="EMBL" id="KAI0050219.1"/>
    </source>
</evidence>
<gene>
    <name evidence="1" type="ORF">FA95DRAFT_663052</name>
</gene>
<proteinExistence type="predicted"/>
<sequence>MVLTPSVTRPLNSVPPLGPTFAFAFALSTGAVVATASKALAKHANAVMFACRMPSQMRHMHQLILDAKSTFKYTSYS</sequence>
<dbReference type="EMBL" id="MU275864">
    <property type="protein sequence ID" value="KAI0050219.1"/>
    <property type="molecule type" value="Genomic_DNA"/>
</dbReference>
<comment type="caution">
    <text evidence="1">The sequence shown here is derived from an EMBL/GenBank/DDBJ whole genome shotgun (WGS) entry which is preliminary data.</text>
</comment>
<name>A0ACB8S1R7_9AGAM</name>
<accession>A0ACB8S1R7</accession>
<keyword evidence="2" id="KW-1185">Reference proteome</keyword>
<reference evidence="1" key="1">
    <citation type="submission" date="2021-02" db="EMBL/GenBank/DDBJ databases">
        <authorList>
            <consortium name="DOE Joint Genome Institute"/>
            <person name="Ahrendt S."/>
            <person name="Looney B.P."/>
            <person name="Miyauchi S."/>
            <person name="Morin E."/>
            <person name="Drula E."/>
            <person name="Courty P.E."/>
            <person name="Chicoki N."/>
            <person name="Fauchery L."/>
            <person name="Kohler A."/>
            <person name="Kuo A."/>
            <person name="Labutti K."/>
            <person name="Pangilinan J."/>
            <person name="Lipzen A."/>
            <person name="Riley R."/>
            <person name="Andreopoulos W."/>
            <person name="He G."/>
            <person name="Johnson J."/>
            <person name="Barry K.W."/>
            <person name="Grigoriev I.V."/>
            <person name="Nagy L."/>
            <person name="Hibbett D."/>
            <person name="Henrissat B."/>
            <person name="Matheny P.B."/>
            <person name="Labbe J."/>
            <person name="Martin F."/>
        </authorList>
    </citation>
    <scope>NUCLEOTIDE SEQUENCE</scope>
    <source>
        <strain evidence="1">FP105234-sp</strain>
    </source>
</reference>
<dbReference type="Proteomes" id="UP000814033">
    <property type="component" value="Unassembled WGS sequence"/>
</dbReference>